<dbReference type="Proteomes" id="UP001620408">
    <property type="component" value="Unassembled WGS sequence"/>
</dbReference>
<name>A0ABW8K044_9GAMM</name>
<feature type="domain" description="NAD(P)-binding" evidence="1">
    <location>
        <begin position="10"/>
        <end position="146"/>
    </location>
</feature>
<dbReference type="Gene3D" id="3.40.50.720">
    <property type="entry name" value="NAD(P)-binding Rossmann-like Domain"/>
    <property type="match status" value="1"/>
</dbReference>
<proteinExistence type="predicted"/>
<evidence type="ECO:0000313" key="2">
    <source>
        <dbReference type="EMBL" id="MFK2915905.1"/>
    </source>
</evidence>
<evidence type="ECO:0000313" key="3">
    <source>
        <dbReference type="Proteomes" id="UP001620408"/>
    </source>
</evidence>
<dbReference type="PANTHER" id="PTHR12126:SF11">
    <property type="entry name" value="NADH DEHYDROGENASE [UBIQUINONE] 1 ALPHA SUBCOMPLEX SUBUNIT 9, MITOCHONDRIAL"/>
    <property type="match status" value="1"/>
</dbReference>
<dbReference type="PANTHER" id="PTHR12126">
    <property type="entry name" value="NADH-UBIQUINONE OXIDOREDUCTASE 39 KDA SUBUNIT-RELATED"/>
    <property type="match status" value="1"/>
</dbReference>
<protein>
    <submittedName>
        <fullName evidence="2">Complex I NDUFA9 subunit family protein</fullName>
    </submittedName>
</protein>
<accession>A0ABW8K044</accession>
<gene>
    <name evidence="2" type="ORF">ISS97_01410</name>
</gene>
<dbReference type="InterPro" id="IPR036291">
    <property type="entry name" value="NAD(P)-bd_dom_sf"/>
</dbReference>
<dbReference type="InterPro" id="IPR016040">
    <property type="entry name" value="NAD(P)-bd_dom"/>
</dbReference>
<dbReference type="RefSeq" id="WP_379987493.1">
    <property type="nucleotide sequence ID" value="NZ_JADIKD010000005.1"/>
</dbReference>
<comment type="caution">
    <text evidence="2">The sequence shown here is derived from an EMBL/GenBank/DDBJ whole genome shotgun (WGS) entry which is preliminary data.</text>
</comment>
<reference evidence="2 3" key="1">
    <citation type="submission" date="2020-10" db="EMBL/GenBank/DDBJ databases">
        <title>Phylogeny of dyella-like bacteria.</title>
        <authorList>
            <person name="Fu J."/>
        </authorList>
    </citation>
    <scope>NUCLEOTIDE SEQUENCE [LARGE SCALE GENOMIC DNA]</scope>
    <source>
        <strain evidence="2 3">BB4</strain>
    </source>
</reference>
<dbReference type="EMBL" id="JADIKD010000005">
    <property type="protein sequence ID" value="MFK2915905.1"/>
    <property type="molecule type" value="Genomic_DNA"/>
</dbReference>
<organism evidence="2 3">
    <name type="scientific">Dyella koreensis</name>
    <dbReference type="NCBI Taxonomy" id="311235"/>
    <lineage>
        <taxon>Bacteria</taxon>
        <taxon>Pseudomonadati</taxon>
        <taxon>Pseudomonadota</taxon>
        <taxon>Gammaproteobacteria</taxon>
        <taxon>Lysobacterales</taxon>
        <taxon>Rhodanobacteraceae</taxon>
        <taxon>Dyella</taxon>
    </lineage>
</organism>
<sequence length="314" mass="34554">MKPKQLVILGGTGFLGSYLVPRLAADGHRIVLLSRNRERHRELSVLPGVEIRSTDVYDGNALRRQFEGADAVIHLIGILNPQGRHTFQETHVDLPRRVTAACQAANVSRLHLMSSLKAGQGLSRYLKTRGEAETVVRQSGLDWTIYQSSVMFGVGDGLVSRFAKLLRSMPVLPLARAPSRLAPTYAGDVAEAIARCVADDALSIDRTFELYGPEVLTLGEIVHKIRDSASLRTPILPLPDSLGRLQAAFAELLPGKPFSRDNFLSLRTDSVGKQDGYAALGIQPQALTPWLPVLLQGSIRQRRLDHSRVTYRAR</sequence>
<dbReference type="SUPFAM" id="SSF51735">
    <property type="entry name" value="NAD(P)-binding Rossmann-fold domains"/>
    <property type="match status" value="1"/>
</dbReference>
<evidence type="ECO:0000259" key="1">
    <source>
        <dbReference type="Pfam" id="PF13460"/>
    </source>
</evidence>
<dbReference type="CDD" id="cd05271">
    <property type="entry name" value="NDUFA9_like_SDR_a"/>
    <property type="match status" value="1"/>
</dbReference>
<dbReference type="Pfam" id="PF13460">
    <property type="entry name" value="NAD_binding_10"/>
    <property type="match status" value="1"/>
</dbReference>
<keyword evidence="3" id="KW-1185">Reference proteome</keyword>
<dbReference type="InterPro" id="IPR051207">
    <property type="entry name" value="ComplexI_NDUFA9_subunit"/>
</dbReference>